<proteinExistence type="predicted"/>
<reference evidence="3" key="1">
    <citation type="submission" date="2021-09" db="EMBL/GenBank/DDBJ databases">
        <authorList>
            <consortium name="AG Swart"/>
            <person name="Singh M."/>
            <person name="Singh A."/>
            <person name="Seah K."/>
            <person name="Emmerich C."/>
        </authorList>
    </citation>
    <scope>NUCLEOTIDE SEQUENCE</scope>
    <source>
        <strain evidence="3">ATCC30299</strain>
    </source>
</reference>
<feature type="transmembrane region" description="Helical" evidence="2">
    <location>
        <begin position="430"/>
        <end position="451"/>
    </location>
</feature>
<gene>
    <name evidence="3" type="ORF">BSTOLATCC_MIC36250</name>
</gene>
<feature type="transmembrane region" description="Helical" evidence="2">
    <location>
        <begin position="307"/>
        <end position="334"/>
    </location>
</feature>
<comment type="caution">
    <text evidence="3">The sequence shown here is derived from an EMBL/GenBank/DDBJ whole genome shotgun (WGS) entry which is preliminary data.</text>
</comment>
<feature type="transmembrane region" description="Helical" evidence="2">
    <location>
        <begin position="398"/>
        <end position="424"/>
    </location>
</feature>
<feature type="transmembrane region" description="Helical" evidence="2">
    <location>
        <begin position="109"/>
        <end position="126"/>
    </location>
</feature>
<dbReference type="AlphaFoldDB" id="A0AAU9JB07"/>
<evidence type="ECO:0000256" key="1">
    <source>
        <dbReference type="SAM" id="MobiDB-lite"/>
    </source>
</evidence>
<name>A0AAU9JB07_9CILI</name>
<evidence type="ECO:0008006" key="5">
    <source>
        <dbReference type="Google" id="ProtNLM"/>
    </source>
</evidence>
<accession>A0AAU9JB07</accession>
<dbReference type="EMBL" id="CAJZBQ010000036">
    <property type="protein sequence ID" value="CAG9324460.1"/>
    <property type="molecule type" value="Genomic_DNA"/>
</dbReference>
<feature type="transmembrane region" description="Helical" evidence="2">
    <location>
        <begin position="275"/>
        <end position="295"/>
    </location>
</feature>
<protein>
    <recommendedName>
        <fullName evidence="5">Odorant receptor</fullName>
    </recommendedName>
</protein>
<keyword evidence="2" id="KW-0812">Transmembrane</keyword>
<evidence type="ECO:0000313" key="3">
    <source>
        <dbReference type="EMBL" id="CAG9324460.1"/>
    </source>
</evidence>
<feature type="compositionally biased region" description="Low complexity" evidence="1">
    <location>
        <begin position="1"/>
        <end position="13"/>
    </location>
</feature>
<dbReference type="Proteomes" id="UP001162131">
    <property type="component" value="Unassembled WGS sequence"/>
</dbReference>
<keyword evidence="4" id="KW-1185">Reference proteome</keyword>
<evidence type="ECO:0000256" key="2">
    <source>
        <dbReference type="SAM" id="Phobius"/>
    </source>
</evidence>
<feature type="region of interest" description="Disordered" evidence="1">
    <location>
        <begin position="1"/>
        <end position="23"/>
    </location>
</feature>
<feature type="transmembrane region" description="Helical" evidence="2">
    <location>
        <begin position="64"/>
        <end position="89"/>
    </location>
</feature>
<evidence type="ECO:0000313" key="4">
    <source>
        <dbReference type="Proteomes" id="UP001162131"/>
    </source>
</evidence>
<organism evidence="3 4">
    <name type="scientific">Blepharisma stoltei</name>
    <dbReference type="NCBI Taxonomy" id="1481888"/>
    <lineage>
        <taxon>Eukaryota</taxon>
        <taxon>Sar</taxon>
        <taxon>Alveolata</taxon>
        <taxon>Ciliophora</taxon>
        <taxon>Postciliodesmatophora</taxon>
        <taxon>Heterotrichea</taxon>
        <taxon>Heterotrichida</taxon>
        <taxon>Blepharismidae</taxon>
        <taxon>Blepharisma</taxon>
    </lineage>
</organism>
<keyword evidence="2" id="KW-0472">Membrane</keyword>
<keyword evidence="2" id="KW-1133">Transmembrane helix</keyword>
<feature type="transmembrane region" description="Helical" evidence="2">
    <location>
        <begin position="521"/>
        <end position="541"/>
    </location>
</feature>
<sequence length="547" mass="62791">MSNSPAQVSSSSDSPKESEGFFNFSRRGSTAIGSSRMKKLSHLKKIKTHDEDAQYEFIYHSNQFLIALAIHLIHTFLGPISLPIIFKIFGTNLCKNMHFRWNYHYIKEIFTHVCIILNLAFCIAFPELAFKWIGLVVSVLAVIALKNSFLSIKYGYYSQKKWRAMKEETLERSFLDSEYLALAWYSIPESVIDSELEKSFKRQSKNPHELCFMFETPLQECYHNLLASFQINLGIETVHEGISHSNENPCYPLSVLGKMLIKEADKKAHYKFETYFVLMLNIVYCILPFTTVWYINGGFFEEDSNALLIVIAVINSIESCFEGWRLLMFVYIGICDFRRKKIMIDECTAMISDIDIKDTVWFVRNFPSADMHDLRTIESWYTLRTASLDFGRKFTYRIFAYSSFVLPLSCAMVALFLLQAFGIIGGASSGALISLLFFTIVMLILIIYMTFSGMELNRAFSLHRDLILNIVGHIMKDNNYNEENENVLATIKILQYLVQKLEQDEILRPVMIMGIRLDSALLAKVVTVLISGVLGLVQMMMRSGTSL</sequence>
<feature type="transmembrane region" description="Helical" evidence="2">
    <location>
        <begin position="132"/>
        <end position="156"/>
    </location>
</feature>